<feature type="domain" description="Luciferase-like" evidence="6">
    <location>
        <begin position="35"/>
        <end position="399"/>
    </location>
</feature>
<keyword evidence="8" id="KW-1185">Reference proteome</keyword>
<dbReference type="CDD" id="cd01095">
    <property type="entry name" value="Nitrilotriacetate_monoxgenase"/>
    <property type="match status" value="1"/>
</dbReference>
<keyword evidence="1" id="KW-0285">Flavoprotein</keyword>
<organism evidence="7 8">
    <name type="scientific">Salinicoccus bachuensis</name>
    <dbReference type="NCBI Taxonomy" id="3136731"/>
    <lineage>
        <taxon>Bacteria</taxon>
        <taxon>Bacillati</taxon>
        <taxon>Bacillota</taxon>
        <taxon>Bacilli</taxon>
        <taxon>Bacillales</taxon>
        <taxon>Staphylococcaceae</taxon>
        <taxon>Salinicoccus</taxon>
    </lineage>
</organism>
<comment type="similarity">
    <text evidence="5">Belongs to the NtaA/SnaA/DszA monooxygenase family.</text>
</comment>
<dbReference type="GO" id="GO:0004497">
    <property type="term" value="F:monooxygenase activity"/>
    <property type="evidence" value="ECO:0007669"/>
    <property type="project" value="UniProtKB-KW"/>
</dbReference>
<dbReference type="Proteomes" id="UP001455384">
    <property type="component" value="Chromosome"/>
</dbReference>
<dbReference type="InterPro" id="IPR051260">
    <property type="entry name" value="Diverse_substr_monoxygenases"/>
</dbReference>
<dbReference type="InterPro" id="IPR011251">
    <property type="entry name" value="Luciferase-like_dom"/>
</dbReference>
<gene>
    <name evidence="7" type="ORF">RQP18_09775</name>
</gene>
<evidence type="ECO:0000259" key="6">
    <source>
        <dbReference type="Pfam" id="PF00296"/>
    </source>
</evidence>
<evidence type="ECO:0000256" key="4">
    <source>
        <dbReference type="ARBA" id="ARBA00023033"/>
    </source>
</evidence>
<evidence type="ECO:0000256" key="2">
    <source>
        <dbReference type="ARBA" id="ARBA00022643"/>
    </source>
</evidence>
<dbReference type="InterPro" id="IPR016215">
    <property type="entry name" value="NTA_MOA"/>
</dbReference>
<evidence type="ECO:0000256" key="3">
    <source>
        <dbReference type="ARBA" id="ARBA00023002"/>
    </source>
</evidence>
<evidence type="ECO:0000256" key="5">
    <source>
        <dbReference type="ARBA" id="ARBA00033748"/>
    </source>
</evidence>
<accession>A0ABZ3CGJ9</accession>
<evidence type="ECO:0000313" key="8">
    <source>
        <dbReference type="Proteomes" id="UP001455384"/>
    </source>
</evidence>
<dbReference type="PANTHER" id="PTHR30011">
    <property type="entry name" value="ALKANESULFONATE MONOOXYGENASE-RELATED"/>
    <property type="match status" value="1"/>
</dbReference>
<dbReference type="EC" id="1.14.-.-" evidence="7"/>
<protein>
    <submittedName>
        <fullName evidence="7">NtaA/DmoA family FMN-dependent monooxygenase</fullName>
        <ecNumber evidence="7">1.14.-.-</ecNumber>
    </submittedName>
</protein>
<dbReference type="SUPFAM" id="SSF51679">
    <property type="entry name" value="Bacterial luciferase-like"/>
    <property type="match status" value="1"/>
</dbReference>
<dbReference type="Pfam" id="PF00296">
    <property type="entry name" value="Bac_luciferase"/>
    <property type="match status" value="1"/>
</dbReference>
<dbReference type="NCBIfam" id="TIGR03860">
    <property type="entry name" value="FMN_nitrolo"/>
    <property type="match status" value="1"/>
</dbReference>
<dbReference type="PIRSF" id="PIRSF000337">
    <property type="entry name" value="NTA_MOA"/>
    <property type="match status" value="1"/>
</dbReference>
<evidence type="ECO:0000256" key="1">
    <source>
        <dbReference type="ARBA" id="ARBA00022630"/>
    </source>
</evidence>
<name>A0ABZ3CGJ9_9STAP</name>
<reference evidence="8" key="1">
    <citation type="submission" date="2023-10" db="EMBL/GenBank/DDBJ databases">
        <title>Genome analysis and identification of Salinococcus sp. Bachu38 nov., a PGPR from the rhizosphere of Tamarix.</title>
        <authorList>
            <person name="Liang Z."/>
            <person name="Zhang X."/>
            <person name="Jia J."/>
            <person name="Chen X."/>
            <person name="Wang Y."/>
            <person name="Wang Q."/>
            <person name="Wang R."/>
        </authorList>
    </citation>
    <scope>NUCLEOTIDE SEQUENCE [LARGE SCALE GENOMIC DNA]</scope>
    <source>
        <strain evidence="8">Bachu38</strain>
    </source>
</reference>
<dbReference type="PANTHER" id="PTHR30011:SF16">
    <property type="entry name" value="C2H2 FINGER DOMAIN TRANSCRIPTION FACTOR (EUROFUNG)-RELATED"/>
    <property type="match status" value="1"/>
</dbReference>
<sequence>MNNYLDNSNKQIKLAMMFVTGYGGESYSWRFSESDPKAYTNIQTYIKLAQTAEKGKIHMLFIADTPGITGSGVNGDMGRNSPMFVMEPMTIFSAVASHTSKIGLVATYSTTYNLPYNLARQLKTLDHISNGRIGWNAVTTGTRAVAYNFGNEPLPDTSTRYEMADEMVESVQSLWGSFGKDAYIADKQSGEFINMEEVIPVNYQGNYYQTQGPLAIPPTPQGQPPIFQAGPSYEGIELAGKFASGVYANPFTIDDAKHYRMMLKESAIKHGRKPDEINMFSGFMATVADTYEEALERRYELLDYMSENEYNEQILYLSAMISIKLSEMNINEPLPQFLQDQARPNPRDPRSNRAVELIKKGLNPREVLANGIINYHPVVVGTPDDVADFMETWFKAGATDGFSIVPESQKGIEDFVEKVVPVLQERGIYHDDYEGDTLRDHLGVPEQYGIRK</sequence>
<keyword evidence="2" id="KW-0288">FMN</keyword>
<dbReference type="EMBL" id="CP138333">
    <property type="protein sequence ID" value="WZX28942.1"/>
    <property type="molecule type" value="Genomic_DNA"/>
</dbReference>
<keyword evidence="4 7" id="KW-0503">Monooxygenase</keyword>
<dbReference type="Gene3D" id="3.20.20.30">
    <property type="entry name" value="Luciferase-like domain"/>
    <property type="match status" value="1"/>
</dbReference>
<dbReference type="InterPro" id="IPR036661">
    <property type="entry name" value="Luciferase-like_sf"/>
</dbReference>
<proteinExistence type="inferred from homology"/>
<dbReference type="RefSeq" id="WP_342387516.1">
    <property type="nucleotide sequence ID" value="NZ_CP138333.2"/>
</dbReference>
<keyword evidence="3 7" id="KW-0560">Oxidoreductase</keyword>
<evidence type="ECO:0000313" key="7">
    <source>
        <dbReference type="EMBL" id="WZX28942.1"/>
    </source>
</evidence>